<dbReference type="Pfam" id="PF12705">
    <property type="entry name" value="PDDEXK_1"/>
    <property type="match status" value="1"/>
</dbReference>
<keyword evidence="7 14" id="KW-0067">ATP-binding</keyword>
<accession>A0A2Z4GHM2</accession>
<keyword evidence="4 14" id="KW-0378">Hydrolase</keyword>
<dbReference type="InterPro" id="IPR011604">
    <property type="entry name" value="PDDEXK-like_dom_sf"/>
</dbReference>
<dbReference type="PANTHER" id="PTHR11070">
    <property type="entry name" value="UVRD / RECB / PCRA DNA HELICASE FAMILY MEMBER"/>
    <property type="match status" value="1"/>
</dbReference>
<dbReference type="GO" id="GO:0005829">
    <property type="term" value="C:cytosol"/>
    <property type="evidence" value="ECO:0007669"/>
    <property type="project" value="TreeGrafter"/>
</dbReference>
<evidence type="ECO:0000256" key="12">
    <source>
        <dbReference type="ARBA" id="ARBA00034808"/>
    </source>
</evidence>
<evidence type="ECO:0000256" key="14">
    <source>
        <dbReference type="PROSITE-ProRule" id="PRU00560"/>
    </source>
</evidence>
<evidence type="ECO:0000256" key="10">
    <source>
        <dbReference type="ARBA" id="ARBA00023235"/>
    </source>
</evidence>
<protein>
    <recommendedName>
        <fullName evidence="12">DNA 3'-5' helicase</fullName>
        <ecNumber evidence="12">5.6.2.4</ecNumber>
    </recommendedName>
</protein>
<keyword evidence="8" id="KW-0238">DNA-binding</keyword>
<gene>
    <name evidence="17" type="ORF">DJ013_21220</name>
</gene>
<keyword evidence="1" id="KW-0540">Nuclease</keyword>
<dbReference type="Proteomes" id="UP000249873">
    <property type="component" value="Chromosome"/>
</dbReference>
<name>A0A2Z4GHM2_9BACT</name>
<dbReference type="KEGG" id="als:DJ013_21220"/>
<proteinExistence type="predicted"/>
<keyword evidence="2 14" id="KW-0547">Nucleotide-binding</keyword>
<keyword evidence="18" id="KW-1185">Reference proteome</keyword>
<evidence type="ECO:0000256" key="6">
    <source>
        <dbReference type="ARBA" id="ARBA00022839"/>
    </source>
</evidence>
<feature type="domain" description="UvrD-like helicase C-terminal" evidence="16">
    <location>
        <begin position="509"/>
        <end position="763"/>
    </location>
</feature>
<evidence type="ECO:0000256" key="1">
    <source>
        <dbReference type="ARBA" id="ARBA00022722"/>
    </source>
</evidence>
<keyword evidence="9" id="KW-0234">DNA repair</keyword>
<dbReference type="Pfam" id="PF13361">
    <property type="entry name" value="UvrD_C"/>
    <property type="match status" value="2"/>
</dbReference>
<dbReference type="InterPro" id="IPR014016">
    <property type="entry name" value="UvrD-like_ATP-bd"/>
</dbReference>
<keyword evidence="6" id="KW-0269">Exonuclease</keyword>
<dbReference type="GO" id="GO:0005524">
    <property type="term" value="F:ATP binding"/>
    <property type="evidence" value="ECO:0007669"/>
    <property type="project" value="UniProtKB-UniRule"/>
</dbReference>
<dbReference type="SUPFAM" id="SSF52540">
    <property type="entry name" value="P-loop containing nucleoside triphosphate hydrolases"/>
    <property type="match status" value="1"/>
</dbReference>
<reference evidence="17 18" key="1">
    <citation type="submission" date="2018-05" db="EMBL/GenBank/DDBJ databases">
        <title>Complete genome sequence of Arcticibacterium luteifluviistationis SM1504T, a cytophagaceae bacterium isolated from Arctic surface seawater.</title>
        <authorList>
            <person name="Li Y."/>
            <person name="Qin Q.-L."/>
        </authorList>
    </citation>
    <scope>NUCLEOTIDE SEQUENCE [LARGE SCALE GENOMIC DNA]</scope>
    <source>
        <strain evidence="17 18">SM1504</strain>
    </source>
</reference>
<dbReference type="InterPro" id="IPR014017">
    <property type="entry name" value="DNA_helicase_UvrD-like_C"/>
</dbReference>
<evidence type="ECO:0000259" key="16">
    <source>
        <dbReference type="PROSITE" id="PS51217"/>
    </source>
</evidence>
<dbReference type="PANTHER" id="PTHR11070:SF67">
    <property type="entry name" value="DNA 3'-5' HELICASE"/>
    <property type="match status" value="1"/>
</dbReference>
<comment type="catalytic activity">
    <reaction evidence="13">
        <text>ATP + H2O = ADP + phosphate + H(+)</text>
        <dbReference type="Rhea" id="RHEA:13065"/>
        <dbReference type="ChEBI" id="CHEBI:15377"/>
        <dbReference type="ChEBI" id="CHEBI:15378"/>
        <dbReference type="ChEBI" id="CHEBI:30616"/>
        <dbReference type="ChEBI" id="CHEBI:43474"/>
        <dbReference type="ChEBI" id="CHEBI:456216"/>
        <dbReference type="EC" id="5.6.2.4"/>
    </reaction>
</comment>
<feature type="binding site" evidence="14">
    <location>
        <begin position="9"/>
        <end position="16"/>
    </location>
    <ligand>
        <name>ATP</name>
        <dbReference type="ChEBI" id="CHEBI:30616"/>
    </ligand>
</feature>
<keyword evidence="5 14" id="KW-0347">Helicase</keyword>
<keyword evidence="10" id="KW-0413">Isomerase</keyword>
<dbReference type="InterPro" id="IPR027417">
    <property type="entry name" value="P-loop_NTPase"/>
</dbReference>
<evidence type="ECO:0000256" key="2">
    <source>
        <dbReference type="ARBA" id="ARBA00022741"/>
    </source>
</evidence>
<evidence type="ECO:0000256" key="7">
    <source>
        <dbReference type="ARBA" id="ARBA00022840"/>
    </source>
</evidence>
<dbReference type="GO" id="GO:0004527">
    <property type="term" value="F:exonuclease activity"/>
    <property type="evidence" value="ECO:0007669"/>
    <property type="project" value="UniProtKB-KW"/>
</dbReference>
<evidence type="ECO:0000256" key="8">
    <source>
        <dbReference type="ARBA" id="ARBA00023125"/>
    </source>
</evidence>
<evidence type="ECO:0000256" key="9">
    <source>
        <dbReference type="ARBA" id="ARBA00023204"/>
    </source>
</evidence>
<dbReference type="PROSITE" id="PS51217">
    <property type="entry name" value="UVRD_HELICASE_CTER"/>
    <property type="match status" value="1"/>
</dbReference>
<dbReference type="InterPro" id="IPR038726">
    <property type="entry name" value="PDDEXK_AddAB-type"/>
</dbReference>
<evidence type="ECO:0000256" key="5">
    <source>
        <dbReference type="ARBA" id="ARBA00022806"/>
    </source>
</evidence>
<dbReference type="Gene3D" id="1.10.3170.10">
    <property type="entry name" value="Recbcd, chain B, domain 2"/>
    <property type="match status" value="1"/>
</dbReference>
<sequence>MSLYKIYGSSAGSGKTFTLTKTYLQLVLSSASPHYFKQILAITFTNDAASEMKSRIIETLKELGGSEEGMSSKTKVTLAAIKEALPELHPQQLQDRAKAAFEQILQDYADFNVKTIDSFVNQLVSSFALDLGLPYNYEVVLDKRPLLLKATERVFDKIGLAGQEHLTDLIEKFALEKAEEGKNWQMLLPNLADFANNLFNDQYYNLIQKNENLKHADYLAVKKQINKYLKVTQNTFELIGRHGLDLLEQNGLTIEDFAYGKSGFASIFIHASKTDSDALNKVWEPTKRMIDAVENNKWYSAKLGTDKKAAIDAASTAIISWFNSLMDFLKKEKPKYLLLKEVRNYLDNLALLGEVRDEFGKLLMENNMAYITDFNRRINKIVAEEPVPYIFEKLGERYNHILIDEFQDTSDIQYFNLLPLIENALSKNYFNMLVGDPKQSIYRWRGGKVELMIYVLNQNTDALKSNDLLSDNQRFSIDYTTAQVEKVNLQKNYRSKREVIAFNNDFFTKLADQSPEEIIKLAFENKTQETHEGTKSGGHIEMSLIENVKGEEPIDEAIWTLAQIDLKIKESLDAGYQYEDMAILCRKKGPQASVIAEHLISKGINVISADSLLLKNSLGISFLISLLMAYQDPKSKAKHADAILLYHRYNSIEFPTDIDFRNNDLNCWDFLQTQGVALDQKILGAFGIYQLTESFVNKLGMFEDNALLPYLFAFFDIVQNHIKNDGNSLSDFLQLWEQSKDSYAVSVAKQNAITVSTIHKSKGLEYPVVIVPFANWSTTPNTRSSFWADLEQTGYDELNTGTNILKATPLPYKKTLEQTLISDQYQTELEFTKLEAFNILYVAFTRPVDRLYVLALAPRSSENSTYNYLKNFVVQNGIEGIDNKYLISEGEANTSKKTEESENESHIINKINSRENLGKLKLKSNLDKVFNEQNQRDQGNLIHTLFSEIGMATDLDQAIQKLQFDGLILEVEKAELKAEAEKILQSPDLKHLYSGNILVENERDILVKDADISRPDRVVYQKNKVTIIDYKTGKKQNSHKTQIQHYGELYRQMGYTDVDLLLIYLNPLEIVRV</sequence>
<evidence type="ECO:0000256" key="3">
    <source>
        <dbReference type="ARBA" id="ARBA00022763"/>
    </source>
</evidence>
<evidence type="ECO:0000313" key="18">
    <source>
        <dbReference type="Proteomes" id="UP000249873"/>
    </source>
</evidence>
<evidence type="ECO:0000259" key="15">
    <source>
        <dbReference type="PROSITE" id="PS51198"/>
    </source>
</evidence>
<dbReference type="Pfam" id="PF00580">
    <property type="entry name" value="UvrD-helicase"/>
    <property type="match status" value="1"/>
</dbReference>
<dbReference type="Gene3D" id="3.40.50.300">
    <property type="entry name" value="P-loop containing nucleotide triphosphate hydrolases"/>
    <property type="match status" value="3"/>
</dbReference>
<dbReference type="PROSITE" id="PS51198">
    <property type="entry name" value="UVRD_HELICASE_ATP_BIND"/>
    <property type="match status" value="1"/>
</dbReference>
<dbReference type="AlphaFoldDB" id="A0A2Z4GHM2"/>
<evidence type="ECO:0000256" key="13">
    <source>
        <dbReference type="ARBA" id="ARBA00048988"/>
    </source>
</evidence>
<dbReference type="GO" id="GO:0000725">
    <property type="term" value="P:recombinational repair"/>
    <property type="evidence" value="ECO:0007669"/>
    <property type="project" value="TreeGrafter"/>
</dbReference>
<dbReference type="InterPro" id="IPR000212">
    <property type="entry name" value="DNA_helicase_UvrD/REP"/>
</dbReference>
<dbReference type="GO" id="GO:0003677">
    <property type="term" value="F:DNA binding"/>
    <property type="evidence" value="ECO:0007669"/>
    <property type="project" value="UniProtKB-KW"/>
</dbReference>
<dbReference type="EMBL" id="CP029480">
    <property type="protein sequence ID" value="AWW00568.1"/>
    <property type="molecule type" value="Genomic_DNA"/>
</dbReference>
<evidence type="ECO:0000256" key="4">
    <source>
        <dbReference type="ARBA" id="ARBA00022801"/>
    </source>
</evidence>
<organism evidence="17 18">
    <name type="scientific">Arcticibacterium luteifluviistationis</name>
    <dbReference type="NCBI Taxonomy" id="1784714"/>
    <lineage>
        <taxon>Bacteria</taxon>
        <taxon>Pseudomonadati</taxon>
        <taxon>Bacteroidota</taxon>
        <taxon>Cytophagia</taxon>
        <taxon>Cytophagales</taxon>
        <taxon>Leadbetterellaceae</taxon>
        <taxon>Arcticibacterium</taxon>
    </lineage>
</organism>
<feature type="domain" description="UvrD-like helicase ATP-binding" evidence="15">
    <location>
        <begin position="1"/>
        <end position="496"/>
    </location>
</feature>
<dbReference type="Gene3D" id="3.90.320.10">
    <property type="match status" value="1"/>
</dbReference>
<dbReference type="GO" id="GO:0043138">
    <property type="term" value="F:3'-5' DNA helicase activity"/>
    <property type="evidence" value="ECO:0007669"/>
    <property type="project" value="UniProtKB-EC"/>
</dbReference>
<evidence type="ECO:0000256" key="11">
    <source>
        <dbReference type="ARBA" id="ARBA00034617"/>
    </source>
</evidence>
<dbReference type="EC" id="5.6.2.4" evidence="12"/>
<dbReference type="RefSeq" id="WP_111373934.1">
    <property type="nucleotide sequence ID" value="NZ_CP029480.1"/>
</dbReference>
<dbReference type="OrthoDB" id="9810135at2"/>
<evidence type="ECO:0000313" key="17">
    <source>
        <dbReference type="EMBL" id="AWW00568.1"/>
    </source>
</evidence>
<comment type="catalytic activity">
    <reaction evidence="11">
        <text>Couples ATP hydrolysis with the unwinding of duplex DNA by translocating in the 3'-5' direction.</text>
        <dbReference type="EC" id="5.6.2.4"/>
    </reaction>
</comment>
<keyword evidence="3" id="KW-0227">DNA damage</keyword>